<evidence type="ECO:0000256" key="3">
    <source>
        <dbReference type="ARBA" id="ARBA00022670"/>
    </source>
</evidence>
<feature type="region of interest" description="Disordered" evidence="8">
    <location>
        <begin position="2826"/>
        <end position="2849"/>
    </location>
</feature>
<feature type="coiled-coil region" evidence="7">
    <location>
        <begin position="567"/>
        <end position="601"/>
    </location>
</feature>
<dbReference type="InterPro" id="IPR022099">
    <property type="entry name" value="DUF3638"/>
</dbReference>
<dbReference type="Pfam" id="PF20255">
    <property type="entry name" value="DUF6606"/>
    <property type="match status" value="1"/>
</dbReference>
<evidence type="ECO:0000313" key="13">
    <source>
        <dbReference type="Proteomes" id="UP001385951"/>
    </source>
</evidence>
<feature type="domain" description="DUF3638" evidence="9">
    <location>
        <begin position="2027"/>
        <end position="2247"/>
    </location>
</feature>
<accession>A0AAW0FKA1</accession>
<dbReference type="Pfam" id="PF12359">
    <property type="entry name" value="DUF3645"/>
    <property type="match status" value="1"/>
</dbReference>
<dbReference type="InterPro" id="IPR022105">
    <property type="entry name" value="DUF3645"/>
</dbReference>
<feature type="domain" description="DUF3645" evidence="10">
    <location>
        <begin position="2369"/>
        <end position="2399"/>
    </location>
</feature>
<evidence type="ECO:0000259" key="10">
    <source>
        <dbReference type="Pfam" id="PF12359"/>
    </source>
</evidence>
<keyword evidence="5" id="KW-0378">Hydrolase</keyword>
<dbReference type="GO" id="GO:0006508">
    <property type="term" value="P:proteolysis"/>
    <property type="evidence" value="ECO:0007669"/>
    <property type="project" value="UniProtKB-KW"/>
</dbReference>
<evidence type="ECO:0000256" key="7">
    <source>
        <dbReference type="SAM" id="Coils"/>
    </source>
</evidence>
<evidence type="ECO:0000256" key="4">
    <source>
        <dbReference type="ARBA" id="ARBA00022786"/>
    </source>
</evidence>
<dbReference type="PANTHER" id="PTHR13367">
    <property type="entry name" value="UBIQUITIN THIOESTERASE"/>
    <property type="match status" value="1"/>
</dbReference>
<feature type="compositionally biased region" description="Basic and acidic residues" evidence="8">
    <location>
        <begin position="2834"/>
        <end position="2849"/>
    </location>
</feature>
<evidence type="ECO:0000259" key="9">
    <source>
        <dbReference type="Pfam" id="PF12340"/>
    </source>
</evidence>
<keyword evidence="3" id="KW-0645">Protease</keyword>
<dbReference type="EMBL" id="JASBNA010000084">
    <property type="protein sequence ID" value="KAK7677682.1"/>
    <property type="molecule type" value="Genomic_DNA"/>
</dbReference>
<protein>
    <recommendedName>
        <fullName evidence="2">ubiquitinyl hydrolase 1</fullName>
        <ecNumber evidence="2">3.4.19.12</ecNumber>
    </recommendedName>
</protein>
<comment type="catalytic activity">
    <reaction evidence="1">
        <text>Thiol-dependent hydrolysis of ester, thioester, amide, peptide and isopeptide bonds formed by the C-terminal Gly of ubiquitin (a 76-residue protein attached to proteins as an intracellular targeting signal).</text>
        <dbReference type="EC" id="3.4.19.12"/>
    </reaction>
</comment>
<evidence type="ECO:0000256" key="8">
    <source>
        <dbReference type="SAM" id="MobiDB-lite"/>
    </source>
</evidence>
<feature type="domain" description="DUF6606" evidence="11">
    <location>
        <begin position="11"/>
        <end position="273"/>
    </location>
</feature>
<name>A0AAW0FKA1_9APHY</name>
<dbReference type="GO" id="GO:0004843">
    <property type="term" value="F:cysteine-type deubiquitinase activity"/>
    <property type="evidence" value="ECO:0007669"/>
    <property type="project" value="UniProtKB-EC"/>
</dbReference>
<dbReference type="InterPro" id="IPR051346">
    <property type="entry name" value="OTU_Deubiquitinase"/>
</dbReference>
<dbReference type="EC" id="3.4.19.12" evidence="2"/>
<sequence>MQADTRDFIDLVYHIFLPPKLPQSAPTEDRKQRLDVLMLQAVLESAEEYAASLSAEEGEQWPPLIEMLKQILRTSEIPLSKTSLYRDLSQLKENGVLALHIRAQNACVIVRKTALETTFETFEVSPKNEPVMSTSGKLRCSYPGHAAAISAPTFSDHFFLTELSSFLAQMDIDVIDDVTPKTKKAGNDVLETRDSTDPRYISQLLVGVIGGLGRVIGVRRIQKRIADEVLWLDAAQPWRRAPLWLIIRVVLQTTLKHRHEYKSFMVFLRSRLVSIAIEHGICSDLLFTMRAKVARAFYKLCESPTPTFVDTTVEAAVKRAGKVLQDRWATIQQQQAASPPWNPLACDIETATTLTLPKSYDFIAKTLQQHGELPVKDFTPTNPSHLGRVSDFIRYSGEKGLSQEFRKHGVVALHSFEDSIQIYIDFWIENNLDNPRACTTLESCFSQYRELAMTQYTSNPEDGSIMVLTLMEIWVALDKISVAQFPLLCEYVPEIPHTFLHPLLFRHSRFISRADEIERYIVERYQNAMDSFGTHSSVFSDTITATSVSVRYFRQSSMLQDLKLDMESQATAQRNSKTNRLKALNEEHEQLVEQSSALEHDDVWKKYSRKLEHNKVDCRKCQLLKKAKKLSITIHEWPLPSDQLEAESVVFELACPAVFSIWRNVTFSMLCTVGTNGSSVDPADSKHDLHSSNLEGWMKEPSYKSITLASTTKQFTGSHYRTVKMPATESAVFRTHGSQWRLYDRDSKTWAANRFMGTSVADYGTYSLSHDSPYAYLQDTLSSTVHTSNEVLAEQVKCPSELTLHEHIAFGTLRSGGRIQWLNVMRELTSNALSFEREEVHELLLQSTCQLGPCSSRNSGSGSVREWHEVLTNPHFLWSLLAILETLLKGVEANWRQVVAVKTIVMIISRVLASQPYGTEISRKAYTILRKARSTTYQWALELEKIIELRTTSQEIQECSQRILIVTTTCRSTYDVDQCHRPAVLNTVTDTRIFIHCAFLINYHILSCQNDVSADVQRSLARDYRLRYHLQDSVAEQIVSTSRGLDEAIQAIWPGFTKNVDARWMPVHASNTHWWKTHVATGAVVHCNIFDGRFLVNGKPLGRLPKSYTRHETYQRIFGNQIIDVIPFAEAPMEFSSRRLFNEHEVSFAFSEGQLLVRASRQVAGGNFEVSEVIPHSILADDLPFPLTHHYVHWLNLGTRVIEFRPLNDVWHANKANFYLDVESRKLTRVQRYETQMVDVYSSLFDMVSTHLRPLEEARHMIITYHPHSTSKRIRVDFPRSHLTFFVNEDGQLESGNTRGYIVDDCQAAGTMFGLTNQLVLRKKHFHAAHTPESRLIVIPFGTVVTKCTDDHVIVHIDTKSLTSVEYHIFTIDDTLGCLSSESGMKSWFYMIYLHAVTSHCLPDPLLKRTGTEEALLALQSARSFSFVEIKRDNLEQLATIAAIAPRRSFYPLHLQSMQSTYWDPSLQSLSQHDAFGILVSCIFSHVKALQVFHGSALADDFELPISSQHLTIRAMHRSLSYYRQDLIDITKAYCHDTIHNDLVNGLWTHCNVFVASCRIVRFSKEDLRTISHFPFPIWNTITSWSTPHSTISSWPPNWEQNSIRTLSYHRAWLADDLRSRWLELHNLCCATNPNHAQWRYQVAFTFGAMVYANLSMEQVALMFLAFIASRAIYILEAPSPLMVYTLADGFEPSRNILRQRLEANQPPCLDPSHKLDQELALDQVVDHLIQQWPEVNLREPGGDAGTWLDITSSIHQANDYFASCRNNKQLRDYFQSLEIALYWGHPPSHMWLESNTNNLIGLLHRQLVEDPIIEDSQSPSPPTLSHLLTYPLPASLPPTTSYQSGSQLHTPYQFSSQLLAPTKLKAVLTRLEAHHHRSSAVCNLYVDDLRRSCEVLEADGSQQAEQIELVSLLHYEEMSAKDCTSLLSQIQTANTPSSAIHGRVLYEAGQWPNICSRTLLQQLNIHSRSTSLPMPNPDWHELLVQFAERILEHQRSKRLLDHYLYGRTDEFANERKNSHVDRAIALREPDWLLVQIEGNFLIRKVQVDIASAMIDPPSEKNTALQLNMGEGKSSVIVPIVAATLANRKQLARVIVLKALSKQMFELLVQRLSHLCDRRIYYIPFSRHLDIGKEEVNLLRGLYQQCMEGGGILVFQPEHILSLKLMAVDRTISAYPNSRELAKVLRETQEWLTRNSRTILDESDEILHVRYQLIYTIGRQEPIQNHSDRWGTIQSVLHRVHGHALQLRSQYPTEIEVHSSPGNFPVIRILSTLVKRKLSHLIASDALNNKIPTLSLAFAPRPLQVKIHRFLVESDLVLSDYDLLKNHFERTGDWANILLLRGLLSGTSGVIHYALSERRWKVDYGHDFQRSCLAVPYQAKDVPSLRSEFGHTDVALTLTCLSYYYAGLTVPQLRQCFDLLYKLDNPELEYSLWVQHRHDIPEALRRLSGVNLDDSEQFDNMLVPLFRNNSSTADFFLCQIVFPQEAKTFPHKLTTTGWDLVEEGENLTTGFSGTNDNRFLLPTSITQFSRAEQLSTNARVLSYLLQPENNTYFCLTGPDQETLTTYEFLRKLTSEYPDIRVLLDVGAQMLQLNNEALVRYWLSLRPDIPAAIFFNEEDELTVVTQQQQQRTEPLYSSSFKQRLDECLVYLDDAHTRGTDLRLPRAARAVVTLGPKVTKDRLVQGCMRMRKLGHSQSLVFCAPPEIDRRLREIRELSPDTKADTTPEVSDIIVWAILETFSETERYIPLWAQQGVDHDRRQKAYSRYFISSGVGALRDAWRQRESKPLEELYGMEVPSFGDTEHLAFQLPEIGDRLNTFGITKLSETGLGEEQEREVSQEVEQEREVERPPKVVPAKPVLHEVVKKFILTGGLDTTSRYIIPAVDLLPSSTAQDTLRRTWATGLYVTRDFTTTITSSRPQEPDFMRPVSWVVSGSSNGTNMVFMILSPHEPPRHRMDEILLRSLFLHDFWCGTVFLSVPVSGNTKSTQSCLRSTIFGQCGSVV</sequence>
<reference evidence="12 13" key="1">
    <citation type="submission" date="2022-09" db="EMBL/GenBank/DDBJ databases">
        <authorList>
            <person name="Palmer J.M."/>
        </authorList>
    </citation>
    <scope>NUCLEOTIDE SEQUENCE [LARGE SCALE GENOMIC DNA]</scope>
    <source>
        <strain evidence="12 13">DSM 7382</strain>
    </source>
</reference>
<evidence type="ECO:0000256" key="5">
    <source>
        <dbReference type="ARBA" id="ARBA00022801"/>
    </source>
</evidence>
<comment type="caution">
    <text evidence="12">The sequence shown here is derived from an EMBL/GenBank/DDBJ whole genome shotgun (WGS) entry which is preliminary data.</text>
</comment>
<keyword evidence="7" id="KW-0175">Coiled coil</keyword>
<evidence type="ECO:0000256" key="6">
    <source>
        <dbReference type="ARBA" id="ARBA00022807"/>
    </source>
</evidence>
<organism evidence="12 13">
    <name type="scientific">Cerrena zonata</name>
    <dbReference type="NCBI Taxonomy" id="2478898"/>
    <lineage>
        <taxon>Eukaryota</taxon>
        <taxon>Fungi</taxon>
        <taxon>Dikarya</taxon>
        <taxon>Basidiomycota</taxon>
        <taxon>Agaricomycotina</taxon>
        <taxon>Agaricomycetes</taxon>
        <taxon>Polyporales</taxon>
        <taxon>Cerrenaceae</taxon>
        <taxon>Cerrena</taxon>
    </lineage>
</organism>
<keyword evidence="13" id="KW-1185">Reference proteome</keyword>
<evidence type="ECO:0000256" key="1">
    <source>
        <dbReference type="ARBA" id="ARBA00000707"/>
    </source>
</evidence>
<evidence type="ECO:0000259" key="11">
    <source>
        <dbReference type="Pfam" id="PF20255"/>
    </source>
</evidence>
<proteinExistence type="predicted"/>
<dbReference type="Proteomes" id="UP001385951">
    <property type="component" value="Unassembled WGS sequence"/>
</dbReference>
<dbReference type="InterPro" id="IPR046541">
    <property type="entry name" value="DUF6606"/>
</dbReference>
<dbReference type="Pfam" id="PF12340">
    <property type="entry name" value="DUF3638"/>
    <property type="match status" value="1"/>
</dbReference>
<keyword evidence="4" id="KW-0833">Ubl conjugation pathway</keyword>
<dbReference type="PANTHER" id="PTHR13367:SF33">
    <property type="entry name" value="P-LOOP CONTAINING NUCLEOSIDE TRIPHOSPHATE HYDROLASE PROTEIN"/>
    <property type="match status" value="1"/>
</dbReference>
<evidence type="ECO:0000313" key="12">
    <source>
        <dbReference type="EMBL" id="KAK7677682.1"/>
    </source>
</evidence>
<evidence type="ECO:0000256" key="2">
    <source>
        <dbReference type="ARBA" id="ARBA00012759"/>
    </source>
</evidence>
<gene>
    <name evidence="12" type="ORF">QCA50_019373</name>
</gene>
<keyword evidence="6" id="KW-0788">Thiol protease</keyword>